<reference evidence="1 2" key="1">
    <citation type="submission" date="2017-03" db="EMBL/GenBank/DDBJ databases">
        <title>Maternal inheritance of bifidobacteria.</title>
        <authorList>
            <person name="Lugli G.A."/>
            <person name="Duranti S."/>
            <person name="Milani C."/>
            <person name="Mancabelli L."/>
        </authorList>
    </citation>
    <scope>NUCLEOTIDE SEQUENCE [LARGE SCALE GENOMIC DNA]</scope>
    <source>
        <strain evidence="1 2">1899B</strain>
    </source>
</reference>
<dbReference type="Proteomes" id="UP000192666">
    <property type="component" value="Unassembled WGS sequence"/>
</dbReference>
<comment type="caution">
    <text evidence="1">The sequence shown here is derived from an EMBL/GenBank/DDBJ whole genome shotgun (WGS) entry which is preliminary data.</text>
</comment>
<dbReference type="GO" id="GO:0016301">
    <property type="term" value="F:kinase activity"/>
    <property type="evidence" value="ECO:0007669"/>
    <property type="project" value="UniProtKB-KW"/>
</dbReference>
<organism evidence="1 2">
    <name type="scientific">Bifidobacterium catenulatum</name>
    <dbReference type="NCBI Taxonomy" id="1686"/>
    <lineage>
        <taxon>Bacteria</taxon>
        <taxon>Bacillati</taxon>
        <taxon>Actinomycetota</taxon>
        <taxon>Actinomycetes</taxon>
        <taxon>Bifidobacteriales</taxon>
        <taxon>Bifidobacteriaceae</taxon>
        <taxon>Bifidobacterium</taxon>
    </lineage>
</organism>
<sequence>MTTKPAGTDGVVSAHIEALLAERDHVLVAIDGPCASGKTMLAATVNKRFGGNVLHMDDFFLRPEQRTPERFAQPGGNVDRERFETEVLAPLFAGKTVQYRPWDCHSGDFAVSRTVEPARLTIVEGSYSMHPDLRGYYDCMICLAITPAEQLRRLEQRNPRMLRRFVDEWIPLENRYFEETGTESAADMIVDTALPDNV</sequence>
<keyword evidence="1" id="KW-0808">Transferase</keyword>
<dbReference type="EMBL" id="NAQA01000003">
    <property type="protein sequence ID" value="OQM50714.1"/>
    <property type="molecule type" value="Genomic_DNA"/>
</dbReference>
<evidence type="ECO:0000313" key="2">
    <source>
        <dbReference type="Proteomes" id="UP000192666"/>
    </source>
</evidence>
<dbReference type="Gene3D" id="3.40.50.300">
    <property type="entry name" value="P-loop containing nucleotide triphosphate hydrolases"/>
    <property type="match status" value="1"/>
</dbReference>
<dbReference type="RefSeq" id="WP_080788395.1">
    <property type="nucleotide sequence ID" value="NZ_NAQA01000003.1"/>
</dbReference>
<dbReference type="InterPro" id="IPR027417">
    <property type="entry name" value="P-loop_NTPase"/>
</dbReference>
<proteinExistence type="predicted"/>
<dbReference type="AlphaFoldDB" id="A0A1V8PPZ2"/>
<accession>A0A1V8PPZ2</accession>
<protein>
    <submittedName>
        <fullName evidence="1">Phosphoribulokinase</fullName>
    </submittedName>
</protein>
<evidence type="ECO:0000313" key="1">
    <source>
        <dbReference type="EMBL" id="OQM50714.1"/>
    </source>
</evidence>
<name>A0A1V8PPZ2_9BIFI</name>
<keyword evidence="1" id="KW-0418">Kinase</keyword>
<dbReference type="SUPFAM" id="SSF52540">
    <property type="entry name" value="P-loop containing nucleoside triphosphate hydrolases"/>
    <property type="match status" value="1"/>
</dbReference>
<gene>
    <name evidence="1" type="ORF">B5782_0661</name>
</gene>